<sequence length="1415" mass="155825">MADDNTPRLTPEHIEFLTGQAVDPELARSLGVRSLLTRADTQEMGSHWVNWANFPALAFPWTSDEGRVEWQVRPDDPTEDARGRKRKYVFHRDMLPVLWAVRPDDAAERIVIVEGTKQALAAATYAPQGLAVYGIAGCRMWQRDGQPIPDLMAADGREVVIILDADTATNLEVYNAGLELAAALEMEGATKVSFGRLPGADKSGLDDVLGARPEPRRAGYLERIINTAKPKPADKVPTKNKPGGKDKEPEGEKDGRTMIIVNDDRRDVINALTDALLKKWNAVELFNHGGVISRRKGDAMHPVDKGSFNDLIQETVRTVNKNESANGTTYTFAWPDPNTMAATASRSDRFAQLDRISHAPFVRPDGTVVTEPGYDEGTRTMLIPDEVFAGISVPESPSAQEIEAARRLILEDWLGDFPLDEDADRANLLALIVTPAIRGMVPKVPLCVVDGLQMGVGKNLLADQLLTVYTGRAAEPMNWVPDPDELRKQITAAFRTGAEFFVFDEAHTVEGAPLAQALTAVTWQDRILGVSTMANFPNVITWLSLGNQVQVRGDLTRRVYRIALRPKYANPQDRKAETFRHPGQSGLDLGSWTRKHRRELMTAILTLVRAWFAAGSPRPTRGVSFGSFEVWERIVGGIVETAGLTGFLDNLKVWRSESDFDTQYWTGHLGWLRATFGDQPFRTAEVKAQGMANPAGYLAPPKLDDPADKGYGKALGEAYSRLRGRRYGNFWLERQGSAHGHISVWQVFDQESDLPPAPGTGPEDPDPTPEPAPENEHAEARGPAPEDTDGEGHDEVRGPADDSDMSSPAEPEVGPQPVDERVDVATFDLETGDAERLYVEDGQAYVRIGAVAHDDRPVIELGGSTVAEDVAARIRQGATITGHNIMAFDLPALVRAEAMTMDEIHDLADEGRLFDGLLAARLLDPPMARDKGVDATRKYDLGTLAVSYGLGEKYTDLSKPLAKKYGGDWGQIPVDTDDPDPERAEDARLFRTYMVQDAELSRRLHARLLEELGGTVPEYLTREHRVAALAAQIRHNGFLVDQPLLTERVAEVDQRKAESLAWLAEHAGVPLANAKGVAYKSPLASTGGKEALEAALRAAGATSFWRTPNSGQFDTSGEHMKHLAREYHHLPKVREIAKHVFRIVGARSVYQTLMDNMSPDGRVHPKIGFDQATGRWSVTRPGLTVLGKRGGRHVERAVLLPDPGEVLMSADLSQVDMRAVAGLSQDLAYIEMLKKDDPHAEIAKELFGTADRREEAKAIGHGWNYGRGIKAISEGQEIEPALVRRFDASMRERFGRLVEWQTEVRAVAEAGQLLDNGFGRLMRADPQRAHTQGPALMGQGAARDIMMTGLLRLDRRILPMLRAQIHDEIVFSVPVAEAEEVGRAVVEALSFEWRGVPILADVSKTGTDWSRCYEK</sequence>
<dbReference type="KEGG" id="vg:2846154"/>
<evidence type="ECO:0000256" key="3">
    <source>
        <dbReference type="ARBA" id="ARBA00022695"/>
    </source>
</evidence>
<gene>
    <name evidence="7" type="primary">pas55</name>
</gene>
<dbReference type="GO" id="GO:0039693">
    <property type="term" value="P:viral DNA genome replication"/>
    <property type="evidence" value="ECO:0007669"/>
    <property type="project" value="UniProtKB-KW"/>
</dbReference>
<dbReference type="Pfam" id="PF00476">
    <property type="entry name" value="DNA_pol_A"/>
    <property type="match status" value="1"/>
</dbReference>
<dbReference type="GO" id="GO:0006302">
    <property type="term" value="P:double-strand break repair"/>
    <property type="evidence" value="ECO:0007669"/>
    <property type="project" value="TreeGrafter"/>
</dbReference>
<dbReference type="InterPro" id="IPR036397">
    <property type="entry name" value="RNaseH_sf"/>
</dbReference>
<keyword evidence="8" id="KW-1185">Reference proteome</keyword>
<feature type="region of interest" description="Disordered" evidence="5">
    <location>
        <begin position="751"/>
        <end position="821"/>
    </location>
</feature>
<dbReference type="RefSeq" id="YP_024841.1">
    <property type="nucleotide sequence ID" value="NC_005885.1"/>
</dbReference>
<dbReference type="PANTHER" id="PTHR10133">
    <property type="entry name" value="DNA POLYMERASE I"/>
    <property type="match status" value="1"/>
</dbReference>
<dbReference type="GO" id="GO:0003887">
    <property type="term" value="F:DNA-directed DNA polymerase activity"/>
    <property type="evidence" value="ECO:0007669"/>
    <property type="project" value="InterPro"/>
</dbReference>
<dbReference type="EMBL" id="AY576796">
    <property type="protein sequence ID" value="AAT36803.1"/>
    <property type="molecule type" value="Genomic_DNA"/>
</dbReference>
<reference evidence="7 8" key="1">
    <citation type="journal article" date="2004" name="Virus Genes">
        <title>The genome of phiAsp2, an actinoplanes infecting phage.</title>
        <authorList>
            <person name="Jarling M."/>
            <person name="Bartkowiak K."/>
            <person name="Pape H."/>
            <person name="Meinhardt F."/>
        </authorList>
    </citation>
    <scope>NUCLEOTIDE SEQUENCE</scope>
</reference>
<evidence type="ECO:0000256" key="5">
    <source>
        <dbReference type="SAM" id="MobiDB-lite"/>
    </source>
</evidence>
<dbReference type="PANTHER" id="PTHR10133:SF27">
    <property type="entry name" value="DNA POLYMERASE NU"/>
    <property type="match status" value="1"/>
</dbReference>
<evidence type="ECO:0000313" key="7">
    <source>
        <dbReference type="EMBL" id="AAT36803.1"/>
    </source>
</evidence>
<dbReference type="Pfam" id="PF12965">
    <property type="entry name" value="DUF3854"/>
    <property type="match status" value="1"/>
</dbReference>
<dbReference type="InterPro" id="IPR001098">
    <property type="entry name" value="DNA-dir_DNA_pol_A_palm_dom"/>
</dbReference>
<dbReference type="Gene3D" id="3.30.420.10">
    <property type="entry name" value="Ribonuclease H-like superfamily/Ribonuclease H"/>
    <property type="match status" value="1"/>
</dbReference>
<dbReference type="InterPro" id="IPR024385">
    <property type="entry name" value="DUF3854"/>
</dbReference>
<dbReference type="Proteomes" id="UP000001245">
    <property type="component" value="Segment"/>
</dbReference>
<name>Q6J7X6_9CAUD</name>
<dbReference type="Gene3D" id="3.30.70.370">
    <property type="match status" value="1"/>
</dbReference>
<dbReference type="GO" id="GO:0006261">
    <property type="term" value="P:DNA-templated DNA replication"/>
    <property type="evidence" value="ECO:0007669"/>
    <property type="project" value="InterPro"/>
</dbReference>
<keyword evidence="4" id="KW-0235">DNA replication</keyword>
<feature type="compositionally biased region" description="Basic and acidic residues" evidence="5">
    <location>
        <begin position="790"/>
        <end position="800"/>
    </location>
</feature>
<accession>Q6J7X6</accession>
<dbReference type="SUPFAM" id="SSF53098">
    <property type="entry name" value="Ribonuclease H-like"/>
    <property type="match status" value="1"/>
</dbReference>
<organism evidence="7 8">
    <name type="scientific">Actinoplanes phage phiAsp2</name>
    <dbReference type="NCBI Taxonomy" id="279303"/>
    <lineage>
        <taxon>Viruses</taxon>
        <taxon>Duplodnaviria</taxon>
        <taxon>Heunggongvirae</taxon>
        <taxon>Uroviricota</taxon>
        <taxon>Caudoviricetes</taxon>
        <taxon>Aspduovirus</taxon>
        <taxon>Aspduovirus Asp2</taxon>
    </lineage>
</organism>
<feature type="region of interest" description="Disordered" evidence="5">
    <location>
        <begin position="227"/>
        <end position="255"/>
    </location>
</feature>
<protein>
    <submittedName>
        <fullName evidence="7">Pas55</fullName>
    </submittedName>
</protein>
<feature type="domain" description="DNA-directed DNA polymerase family A palm" evidence="6">
    <location>
        <begin position="1191"/>
        <end position="1377"/>
    </location>
</feature>
<evidence type="ECO:0000259" key="6">
    <source>
        <dbReference type="SMART" id="SM00482"/>
    </source>
</evidence>
<evidence type="ECO:0000256" key="4">
    <source>
        <dbReference type="ARBA" id="ARBA00022705"/>
    </source>
</evidence>
<dbReference type="GO" id="GO:0003677">
    <property type="term" value="F:DNA binding"/>
    <property type="evidence" value="ECO:0007669"/>
    <property type="project" value="InterPro"/>
</dbReference>
<evidence type="ECO:0000256" key="1">
    <source>
        <dbReference type="ARBA" id="ARBA00022484"/>
    </source>
</evidence>
<evidence type="ECO:0000313" key="8">
    <source>
        <dbReference type="Proteomes" id="UP000001245"/>
    </source>
</evidence>
<feature type="compositionally biased region" description="Basic and acidic residues" evidence="5">
    <location>
        <begin position="231"/>
        <end position="255"/>
    </location>
</feature>
<keyword evidence="2" id="KW-0808">Transferase</keyword>
<dbReference type="SUPFAM" id="SSF56672">
    <property type="entry name" value="DNA/RNA polymerases"/>
    <property type="match status" value="1"/>
</dbReference>
<keyword evidence="1" id="KW-0696">RNA-directed RNA polymerase</keyword>
<dbReference type="InterPro" id="IPR012337">
    <property type="entry name" value="RNaseH-like_sf"/>
</dbReference>
<dbReference type="GeneID" id="2846154"/>
<dbReference type="SMART" id="SM00482">
    <property type="entry name" value="POLAc"/>
    <property type="match status" value="1"/>
</dbReference>
<dbReference type="InterPro" id="IPR002298">
    <property type="entry name" value="DNA_polymerase_A"/>
</dbReference>
<keyword evidence="3" id="KW-0548">Nucleotidyltransferase</keyword>
<dbReference type="InterPro" id="IPR043502">
    <property type="entry name" value="DNA/RNA_pol_sf"/>
</dbReference>
<evidence type="ECO:0000256" key="2">
    <source>
        <dbReference type="ARBA" id="ARBA00022679"/>
    </source>
</evidence>
<proteinExistence type="predicted"/>
<dbReference type="Gene3D" id="1.10.150.20">
    <property type="entry name" value="5' to 3' exonuclease, C-terminal subdomain"/>
    <property type="match status" value="1"/>
</dbReference>